<accession>A0AA35RRA2</accession>
<dbReference type="SUPFAM" id="SSF56266">
    <property type="entry name" value="DmpA/ArgJ-like"/>
    <property type="match status" value="1"/>
</dbReference>
<dbReference type="AlphaFoldDB" id="A0AA35RRA2"/>
<dbReference type="CDD" id="cd02252">
    <property type="entry name" value="nylC_like"/>
    <property type="match status" value="1"/>
</dbReference>
<dbReference type="InterPro" id="IPR034593">
    <property type="entry name" value="DgoD-like"/>
</dbReference>
<dbReference type="Gene3D" id="3.30.390.10">
    <property type="entry name" value="Enolase-like, N-terminal domain"/>
    <property type="match status" value="1"/>
</dbReference>
<dbReference type="GO" id="GO:0009063">
    <property type="term" value="P:amino acid catabolic process"/>
    <property type="evidence" value="ECO:0007669"/>
    <property type="project" value="InterPro"/>
</dbReference>
<dbReference type="Pfam" id="PF02746">
    <property type="entry name" value="MR_MLE_N"/>
    <property type="match status" value="1"/>
</dbReference>
<name>A0AA35RRA2_GEOBA</name>
<keyword evidence="4" id="KW-1185">Reference proteome</keyword>
<dbReference type="SFLD" id="SFLDG00179">
    <property type="entry name" value="mandelate_racemase"/>
    <property type="match status" value="1"/>
</dbReference>
<dbReference type="SFLD" id="SFLDS00001">
    <property type="entry name" value="Enolase"/>
    <property type="match status" value="1"/>
</dbReference>
<sequence>MVGKDPFRIEEHWQNLYNFGHNVRGGVLHMAAVSGIDIALWDIKGKALNVPVYELLGGAMRDKFWAYGRFDGRTPDDAVQNALAWVEQGMTALKGDPFAHQGIFTTAESERDALAKVRAVREAVGDDVELLIEVHGRLAPHEAIRMGNALEEYRPFWFEEPVPPENIDAMAKVTAGVNIPIATGERIYTKWGFRELFEKQVIDMAQPDICHAGGILELKKIAAMAETYYVGFCPHNPYGPINTMAALHVDATCPNFLIQEGGHGAWYQHVVKGEFPFQKDGYFSLPEDVPGISVGHYTDIAAATGCTVIICEDGAVGGVDVRGGAPGTRETDLLRPTALVNEVHAVLLSGGSAFGLAAATGVVQHLESKGIGVQFGGAVIPIVPAAILFDLGLVQGNVRPNAEDGEAACRNASAEPPAQGSVGAGTGATVGKMFGMDRATKGGIGSSSVSLGEGLIVGAIVAVNAIGGVYEAKTGRIIAGPRTEAGDEILDAMDVAVSPNVGSPQTTTSSNTTIGVVATNASLNKDQANKLASAAQDGVALAVRPAHLMGDGDTMFALATGKCDSAFNMNQLLAAAVMCVSDAIVRAVTEADSLGGVPAVKDLQNV</sequence>
<dbReference type="Proteomes" id="UP001174909">
    <property type="component" value="Unassembled WGS sequence"/>
</dbReference>
<dbReference type="InterPro" id="IPR016117">
    <property type="entry name" value="ArgJ-like_dom_sf"/>
</dbReference>
<reference evidence="3" key="1">
    <citation type="submission" date="2023-03" db="EMBL/GenBank/DDBJ databases">
        <authorList>
            <person name="Steffen K."/>
            <person name="Cardenas P."/>
        </authorList>
    </citation>
    <scope>NUCLEOTIDE SEQUENCE</scope>
</reference>
<dbReference type="InterPro" id="IPR036849">
    <property type="entry name" value="Enolase-like_C_sf"/>
</dbReference>
<feature type="domain" description="Mandelate racemase/muconate lactonizing enzyme C-terminal" evidence="2">
    <location>
        <begin position="75"/>
        <end position="180"/>
    </location>
</feature>
<protein>
    <submittedName>
        <fullName evidence="3">D-galactonate dehydratase</fullName>
    </submittedName>
</protein>
<proteinExistence type="predicted"/>
<dbReference type="Gene3D" id="3.60.70.12">
    <property type="entry name" value="L-amino peptidase D-ALA esterase/amidase"/>
    <property type="match status" value="1"/>
</dbReference>
<dbReference type="Gene3D" id="3.20.20.120">
    <property type="entry name" value="Enolase-like C-terminal domain"/>
    <property type="match status" value="1"/>
</dbReference>
<comment type="caution">
    <text evidence="3">The sequence shown here is derived from an EMBL/GenBank/DDBJ whole genome shotgun (WGS) entry which is preliminary data.</text>
</comment>
<dbReference type="SUPFAM" id="SSF51604">
    <property type="entry name" value="Enolase C-terminal domain-like"/>
    <property type="match status" value="1"/>
</dbReference>
<dbReference type="SUPFAM" id="SSF54826">
    <property type="entry name" value="Enolase N-terminal domain-like"/>
    <property type="match status" value="1"/>
</dbReference>
<gene>
    <name evidence="3" type="ORF">GBAR_LOCUS9764</name>
</gene>
<dbReference type="Pfam" id="PF13378">
    <property type="entry name" value="MR_MLE_C"/>
    <property type="match status" value="1"/>
</dbReference>
<dbReference type="InterPro" id="IPR029065">
    <property type="entry name" value="Enolase_C-like"/>
</dbReference>
<evidence type="ECO:0000313" key="4">
    <source>
        <dbReference type="Proteomes" id="UP001174909"/>
    </source>
</evidence>
<dbReference type="InterPro" id="IPR013341">
    <property type="entry name" value="Mandelate_racemase_N_dom"/>
</dbReference>
<dbReference type="InterPro" id="IPR029017">
    <property type="entry name" value="Enolase-like_N"/>
</dbReference>
<dbReference type="EMBL" id="CASHTH010001466">
    <property type="protein sequence ID" value="CAI8015802.1"/>
    <property type="molecule type" value="Genomic_DNA"/>
</dbReference>
<evidence type="ECO:0000259" key="2">
    <source>
        <dbReference type="SMART" id="SM00922"/>
    </source>
</evidence>
<dbReference type="PANTHER" id="PTHR48080:SF2">
    <property type="entry name" value="D-GALACTONATE DEHYDRATASE"/>
    <property type="match status" value="1"/>
</dbReference>
<dbReference type="PROSITE" id="PS00908">
    <property type="entry name" value="MR_MLE_1"/>
    <property type="match status" value="1"/>
</dbReference>
<dbReference type="GO" id="GO:0016829">
    <property type="term" value="F:lyase activity"/>
    <property type="evidence" value="ECO:0007669"/>
    <property type="project" value="UniProtKB-KW"/>
</dbReference>
<dbReference type="SMART" id="SM00922">
    <property type="entry name" value="MR_MLE"/>
    <property type="match status" value="1"/>
</dbReference>
<organism evidence="3 4">
    <name type="scientific">Geodia barretti</name>
    <name type="common">Barrett's horny sponge</name>
    <dbReference type="NCBI Taxonomy" id="519541"/>
    <lineage>
        <taxon>Eukaryota</taxon>
        <taxon>Metazoa</taxon>
        <taxon>Porifera</taxon>
        <taxon>Demospongiae</taxon>
        <taxon>Heteroscleromorpha</taxon>
        <taxon>Tetractinellida</taxon>
        <taxon>Astrophorina</taxon>
        <taxon>Geodiidae</taxon>
        <taxon>Geodia</taxon>
    </lineage>
</organism>
<dbReference type="InterPro" id="IPR018110">
    <property type="entry name" value="Mandel_Rmase/mucon_lact_enz_CS"/>
</dbReference>
<dbReference type="PANTHER" id="PTHR48080">
    <property type="entry name" value="D-GALACTONATE DEHYDRATASE-RELATED"/>
    <property type="match status" value="1"/>
</dbReference>
<evidence type="ECO:0000313" key="3">
    <source>
        <dbReference type="EMBL" id="CAI8015802.1"/>
    </source>
</evidence>
<keyword evidence="1" id="KW-0456">Lyase</keyword>
<dbReference type="InterPro" id="IPR013342">
    <property type="entry name" value="Mandelate_racemase_C"/>
</dbReference>
<evidence type="ECO:0000256" key="1">
    <source>
        <dbReference type="ARBA" id="ARBA00023239"/>
    </source>
</evidence>
<dbReference type="CDD" id="cd03316">
    <property type="entry name" value="MR_like"/>
    <property type="match status" value="1"/>
</dbReference>